<keyword evidence="6" id="KW-1185">Reference proteome</keyword>
<evidence type="ECO:0000313" key="5">
    <source>
        <dbReference type="EMBL" id="CAK1579161.1"/>
    </source>
</evidence>
<sequence>MKQITSALYFSVTCELISSKKTGRMMIKVGGYVFSQRSSSGTKKRWVCSTHVFRGCRAQLYTVFDQIVKLITLIKTKKGKTNIKVGEYTFYLKPGNYKPGRNRWCCTQNKYCRACLSTVDNKIVAIYNEHNHEKK</sequence>
<keyword evidence="1" id="KW-0479">Metal-binding</keyword>
<dbReference type="AlphaFoldDB" id="A0AAV1K7T8"/>
<keyword evidence="3" id="KW-0862">Zinc</keyword>
<comment type="caution">
    <text evidence="5">The sequence shown here is derived from an EMBL/GenBank/DDBJ whole genome shotgun (WGS) entry which is preliminary data.</text>
</comment>
<feature type="domain" description="FLYWCH-type" evidence="4">
    <location>
        <begin position="20"/>
        <end position="68"/>
    </location>
</feature>
<gene>
    <name evidence="5" type="ORF">PARMNEM_LOCUS1141</name>
</gene>
<dbReference type="Pfam" id="PF04500">
    <property type="entry name" value="FLYWCH"/>
    <property type="match status" value="2"/>
</dbReference>
<evidence type="ECO:0000256" key="2">
    <source>
        <dbReference type="ARBA" id="ARBA00022771"/>
    </source>
</evidence>
<evidence type="ECO:0000256" key="3">
    <source>
        <dbReference type="ARBA" id="ARBA00022833"/>
    </source>
</evidence>
<evidence type="ECO:0000259" key="4">
    <source>
        <dbReference type="Pfam" id="PF04500"/>
    </source>
</evidence>
<dbReference type="Proteomes" id="UP001314205">
    <property type="component" value="Unassembled WGS sequence"/>
</dbReference>
<reference evidence="5 6" key="1">
    <citation type="submission" date="2023-11" db="EMBL/GenBank/DDBJ databases">
        <authorList>
            <person name="Hedman E."/>
            <person name="Englund M."/>
            <person name="Stromberg M."/>
            <person name="Nyberg Akerstrom W."/>
            <person name="Nylinder S."/>
            <person name="Jareborg N."/>
            <person name="Kallberg Y."/>
            <person name="Kronander E."/>
        </authorList>
    </citation>
    <scope>NUCLEOTIDE SEQUENCE [LARGE SCALE GENOMIC DNA]</scope>
</reference>
<accession>A0AAV1K7T8</accession>
<keyword evidence="2" id="KW-0863">Zinc-finger</keyword>
<name>A0AAV1K7T8_9NEOP</name>
<dbReference type="Gene3D" id="2.20.25.240">
    <property type="match status" value="2"/>
</dbReference>
<proteinExistence type="predicted"/>
<protein>
    <recommendedName>
        <fullName evidence="4">FLYWCH-type domain-containing protein</fullName>
    </recommendedName>
</protein>
<dbReference type="GO" id="GO:0008270">
    <property type="term" value="F:zinc ion binding"/>
    <property type="evidence" value="ECO:0007669"/>
    <property type="project" value="UniProtKB-KW"/>
</dbReference>
<feature type="domain" description="FLYWCH-type" evidence="4">
    <location>
        <begin position="74"/>
        <end position="132"/>
    </location>
</feature>
<dbReference type="EMBL" id="CAVLGL010000002">
    <property type="protein sequence ID" value="CAK1579161.1"/>
    <property type="molecule type" value="Genomic_DNA"/>
</dbReference>
<organism evidence="5 6">
    <name type="scientific">Parnassius mnemosyne</name>
    <name type="common">clouded apollo</name>
    <dbReference type="NCBI Taxonomy" id="213953"/>
    <lineage>
        <taxon>Eukaryota</taxon>
        <taxon>Metazoa</taxon>
        <taxon>Ecdysozoa</taxon>
        <taxon>Arthropoda</taxon>
        <taxon>Hexapoda</taxon>
        <taxon>Insecta</taxon>
        <taxon>Pterygota</taxon>
        <taxon>Neoptera</taxon>
        <taxon>Endopterygota</taxon>
        <taxon>Lepidoptera</taxon>
        <taxon>Glossata</taxon>
        <taxon>Ditrysia</taxon>
        <taxon>Papilionoidea</taxon>
        <taxon>Papilionidae</taxon>
        <taxon>Parnassiinae</taxon>
        <taxon>Parnassini</taxon>
        <taxon>Parnassius</taxon>
        <taxon>Driopa</taxon>
    </lineage>
</organism>
<evidence type="ECO:0000256" key="1">
    <source>
        <dbReference type="ARBA" id="ARBA00022723"/>
    </source>
</evidence>
<evidence type="ECO:0000313" key="6">
    <source>
        <dbReference type="Proteomes" id="UP001314205"/>
    </source>
</evidence>
<dbReference type="InterPro" id="IPR007588">
    <property type="entry name" value="Znf_FLYWCH"/>
</dbReference>